<dbReference type="Gene3D" id="2.60.40.10">
    <property type="entry name" value="Immunoglobulins"/>
    <property type="match status" value="2"/>
</dbReference>
<sequence length="1254" mass="131852">MKLPLCKTTGAWLLWLFFGLQAFAQLPDFTLTLTSTPETCNGNGSIGISVSGTNPAATMIYTVYLLPDENNYVTQVNAGPVLNRGAGNYKVVATQSLGAESNTRTAFVTIANNTVPLLFGATITRSRCGNDGAITVNVTSGTAVSYQIIQPFLSPVQASNVFSGLAPGLYKVKATGSCGQEFNIDVTVTAAQTQLAIDAPEIAGGQLPGCNQIQISHFYGTINNFELFFPLTFTFSVNNPNGGAPTVITQTVASGSNLGNDIVVNIPFYNNQAYSYTLSVTNACGAVTPAGTYFINRKLSLNVVTDEVSCGDNMFTLEPDFFVPPYTVSFTSTPDPTFNPVAFNPAHPNFTGSALYGGADNTVPEGNYTVSITDACGRTATQSFLVEDPEKQLLASGTITGCDPTGTIQASVSGRNLVSVIVNAGPPGYPVPQNISSSIQLDGTLERANMPPGTYQITAVDECGEEYTEQFTMVPVAGNPTLTIVNRPGCGPGTGSVRITLPDANASYTLARIIDAPDEFTTALPYVVTSLAVGDDIYINSLPAGAYVIETVDNCNITRTQAFVVEGYAVQANNITVTPRCGSFELTIQHVSNGTLAASFWLQKFNPATNTWGHPGTGVAYPENTLPTALNSVFLNTASQPILNLQYSGQLRILKVFYTFGNGTVANQRCHQVIHNFNFSGFPDIINAYSFPCAAGLTEVALEATGVAPLTFRITEKNSVPFVVNNGTSNIFGGLEPATYMFTVTDACGNSVPRPFTINNIAPPSITMAGFCEGENSSLAVQQFPLVNYEWYEVGNPGTVLSNTNVLSFPAFNSATDAGTYTVRLISATASSCINQALAPVTVVPNNLPNAGADNPGISICSTINSVNLADYLVAPFDAGGSWQDTDGTGQLSDSTFTTTGLSAGNYTFTYVVAGDCNLTDEAMVTIQLKQQPAAPLLAPVPAVCTGSTVQLQAPAVPGATYSWTGPSGFTSNQQNPVITSVGASAGGTYSLAVTVDGCTSPVSQVAVTVNPLPDFSISGSSQLCAGQSTSLTVVPGSGAPAPAVVAWYRDEALIPGASTPTIQVSQTGTYRVEATSLGCPASRSFTITENTINTAILTAGGCDGNDYMVRVTNTDDFPGGTYLWSGPAGFTAEGEQAVITGLPAGDYTVTVNIGGCERVSEPMAVSNSFCRIPKGISPNGDGFNNNFDLSNFDVKNIIIFNRYGLRVYEQDNYTDEWHGQSSAGELPTGTYYYVVSLSSGKRITGWVYLQREI</sequence>
<dbReference type="NCBIfam" id="TIGR04131">
    <property type="entry name" value="Bac_Flav_CTERM"/>
    <property type="match status" value="1"/>
</dbReference>
<evidence type="ECO:0000313" key="3">
    <source>
        <dbReference type="Proteomes" id="UP000216605"/>
    </source>
</evidence>
<gene>
    <name evidence="2" type="ORF">CHU92_03785</name>
</gene>
<dbReference type="RefSeq" id="WP_094412761.1">
    <property type="nucleotide sequence ID" value="NZ_NOXV01000189.1"/>
</dbReference>
<dbReference type="InterPro" id="IPR013783">
    <property type="entry name" value="Ig-like_fold"/>
</dbReference>
<feature type="chain" id="PRO_5013101284" description="Ig-like domain-containing protein" evidence="1">
    <location>
        <begin position="25"/>
        <end position="1254"/>
    </location>
</feature>
<dbReference type="OrthoDB" id="601690at2"/>
<dbReference type="Pfam" id="PF13585">
    <property type="entry name" value="CHU_C"/>
    <property type="match status" value="1"/>
</dbReference>
<evidence type="ECO:0000256" key="1">
    <source>
        <dbReference type="SAM" id="SignalP"/>
    </source>
</evidence>
<protein>
    <recommendedName>
        <fullName evidence="4">Ig-like domain-containing protein</fullName>
    </recommendedName>
</protein>
<organism evidence="2 3">
    <name type="scientific">Flavobacterium cyanobacteriorum</name>
    <dbReference type="NCBI Taxonomy" id="2022802"/>
    <lineage>
        <taxon>Bacteria</taxon>
        <taxon>Pseudomonadati</taxon>
        <taxon>Bacteroidota</taxon>
        <taxon>Flavobacteriia</taxon>
        <taxon>Flavobacteriales</taxon>
        <taxon>Flavobacteriaceae</taxon>
        <taxon>Flavobacterium</taxon>
    </lineage>
</organism>
<dbReference type="Proteomes" id="UP000216605">
    <property type="component" value="Unassembled WGS sequence"/>
</dbReference>
<name>A0A255ZND9_9FLAO</name>
<accession>A0A255ZND9</accession>
<keyword evidence="1" id="KW-0732">Signal</keyword>
<dbReference type="InterPro" id="IPR026341">
    <property type="entry name" value="T9SS_type_B"/>
</dbReference>
<comment type="caution">
    <text evidence="2">The sequence shown here is derived from an EMBL/GenBank/DDBJ whole genome shotgun (WGS) entry which is preliminary data.</text>
</comment>
<evidence type="ECO:0000313" key="2">
    <source>
        <dbReference type="EMBL" id="OYQ42912.1"/>
    </source>
</evidence>
<proteinExistence type="predicted"/>
<dbReference type="EMBL" id="NOXV01000189">
    <property type="protein sequence ID" value="OYQ42912.1"/>
    <property type="molecule type" value="Genomic_DNA"/>
</dbReference>
<evidence type="ECO:0008006" key="4">
    <source>
        <dbReference type="Google" id="ProtNLM"/>
    </source>
</evidence>
<dbReference type="AlphaFoldDB" id="A0A255ZND9"/>
<feature type="signal peptide" evidence="1">
    <location>
        <begin position="1"/>
        <end position="24"/>
    </location>
</feature>
<keyword evidence="3" id="KW-1185">Reference proteome</keyword>
<reference evidence="2 3" key="1">
    <citation type="submission" date="2017-07" db="EMBL/GenBank/DDBJ databases">
        <title>Flavobacterium cyanobacteriorum sp. nov., isolated from cyanobacterial aggregates in a eutrophic lake.</title>
        <authorList>
            <person name="Cai H."/>
        </authorList>
    </citation>
    <scope>NUCLEOTIDE SEQUENCE [LARGE SCALE GENOMIC DNA]</scope>
    <source>
        <strain evidence="2 3">TH021</strain>
    </source>
</reference>